<dbReference type="GeneTree" id="ENSGT00940000158364"/>
<dbReference type="Bgee" id="ENSMUSG00000034958">
    <property type="expression patterns" value="Expressed in cortical plate and 126 other cell types or tissues"/>
</dbReference>
<dbReference type="AGR" id="MGI:2448730"/>
<name>D6RIJ5_MOUSE</name>
<dbReference type="HOGENOM" id="CLU_2385566_0_0_1"/>
<reference evidence="2" key="4">
    <citation type="submission" date="2025-09" db="UniProtKB">
        <authorList>
            <consortium name="Ensembl"/>
        </authorList>
    </citation>
    <scope>IDENTIFICATION</scope>
    <source>
        <strain evidence="2">C57BL/6J</strain>
    </source>
</reference>
<dbReference type="Ensembl" id="ENSMUST00000146030.8">
    <property type="protein sequence ID" value="ENSMUSP00000118285.2"/>
    <property type="gene ID" value="ENSMUSG00000034958.12"/>
</dbReference>
<keyword evidence="5" id="KW-1267">Proteomics identification</keyword>
<dbReference type="ExpressionAtlas" id="D6RIJ5">
    <property type="expression patterns" value="baseline and differential"/>
</dbReference>
<sequence length="94" mass="10644">MGTTEATLRMENVDVRDEWQDEDLPSPWRLLQTAPRRHRGGAAGWRSGRLLLTSLHPELERSTSKEKDAGGSRDQHLPGPKRGLSAVRRLPRHT</sequence>
<dbReference type="Proteomes" id="UP000000589">
    <property type="component" value="Chromosome 10"/>
</dbReference>
<dbReference type="Antibodypedia" id="23397">
    <property type="antibodies" value="68 antibodies from 19 providers"/>
</dbReference>
<proteinExistence type="evidence at protein level"/>
<reference evidence="2 4" key="2">
    <citation type="journal article" date="2011" name="PLoS Biol.">
        <title>Modernizing reference genome assemblies.</title>
        <authorList>
            <person name="Church D.M."/>
            <person name="Schneider V.A."/>
            <person name="Graves T."/>
            <person name="Auger K."/>
            <person name="Cunningham F."/>
            <person name="Bouk N."/>
            <person name="Chen H.C."/>
            <person name="Agarwala R."/>
            <person name="McLaren W.M."/>
            <person name="Ritchie G.R."/>
            <person name="Albracht D."/>
            <person name="Kremitzki M."/>
            <person name="Rock S."/>
            <person name="Kotkiewicz H."/>
            <person name="Kremitzki C."/>
            <person name="Wollam A."/>
            <person name="Trani L."/>
            <person name="Fulton L."/>
            <person name="Fulton R."/>
            <person name="Matthews L."/>
            <person name="Whitehead S."/>
            <person name="Chow W."/>
            <person name="Torrance J."/>
            <person name="Dunn M."/>
            <person name="Harden G."/>
            <person name="Threadgold G."/>
            <person name="Wood J."/>
            <person name="Collins J."/>
            <person name="Heath P."/>
            <person name="Griffiths G."/>
            <person name="Pelan S."/>
            <person name="Grafham D."/>
            <person name="Eichler E.E."/>
            <person name="Weinstock G."/>
            <person name="Mardis E.R."/>
            <person name="Wilson R.K."/>
            <person name="Howe K."/>
            <person name="Flicek P."/>
            <person name="Hubbard T."/>
        </authorList>
    </citation>
    <scope>NUCLEOTIDE SEQUENCE [LARGE SCALE GENOMIC DNA]</scope>
    <source>
        <strain evidence="2 4">C57BL/6J</strain>
    </source>
</reference>
<dbReference type="AlphaFoldDB" id="D6RIJ5"/>
<evidence type="ECO:0000256" key="1">
    <source>
        <dbReference type="SAM" id="MobiDB-lite"/>
    </source>
</evidence>
<feature type="compositionally biased region" description="Basic and acidic residues" evidence="1">
    <location>
        <begin position="57"/>
        <end position="76"/>
    </location>
</feature>
<evidence type="ECO:0000313" key="4">
    <source>
        <dbReference type="Proteomes" id="UP000000589"/>
    </source>
</evidence>
<evidence type="ECO:0007829" key="5">
    <source>
        <dbReference type="ProteomicsDB" id="D6RIJ5"/>
    </source>
</evidence>
<reference evidence="2" key="3">
    <citation type="submission" date="2025-08" db="UniProtKB">
        <authorList>
            <consortium name="Ensembl"/>
        </authorList>
    </citation>
    <scope>IDENTIFICATION</scope>
    <source>
        <strain evidence="2">C57BL/6J</strain>
    </source>
</reference>
<reference evidence="2 4" key="1">
    <citation type="journal article" date="2009" name="PLoS Biol.">
        <title>Lineage-specific biology revealed by a finished genome assembly of the mouse.</title>
        <authorList>
            <consortium name="Mouse Genome Sequencing Consortium"/>
            <person name="Church D.M."/>
            <person name="Goodstadt L."/>
            <person name="Hillier L.W."/>
            <person name="Zody M.C."/>
            <person name="Goldstein S."/>
            <person name="She X."/>
            <person name="Bult C.J."/>
            <person name="Agarwala R."/>
            <person name="Cherry J.L."/>
            <person name="DiCuccio M."/>
            <person name="Hlavina W."/>
            <person name="Kapustin Y."/>
            <person name="Meric P."/>
            <person name="Maglott D."/>
            <person name="Birtle Z."/>
            <person name="Marques A.C."/>
            <person name="Graves T."/>
            <person name="Zhou S."/>
            <person name="Teague B."/>
            <person name="Potamousis K."/>
            <person name="Churas C."/>
            <person name="Place M."/>
            <person name="Herschleb J."/>
            <person name="Runnheim R."/>
            <person name="Forrest D."/>
            <person name="Amos-Landgraf J."/>
            <person name="Schwartz D.C."/>
            <person name="Cheng Z."/>
            <person name="Lindblad-Toh K."/>
            <person name="Eichler E.E."/>
            <person name="Ponting C.P."/>
        </authorList>
    </citation>
    <scope>NUCLEOTIDE SEQUENCE [LARGE SCALE GENOMIC DNA]</scope>
    <source>
        <strain evidence="2 4">C57BL/6J</strain>
    </source>
</reference>
<dbReference type="MGI" id="MGI:2448730">
    <property type="gene designation" value="Atcay"/>
</dbReference>
<organism evidence="2 4">
    <name type="scientific">Mus musculus</name>
    <name type="common">Mouse</name>
    <dbReference type="NCBI Taxonomy" id="10090"/>
    <lineage>
        <taxon>Eukaryota</taxon>
        <taxon>Metazoa</taxon>
        <taxon>Chordata</taxon>
        <taxon>Craniata</taxon>
        <taxon>Vertebrata</taxon>
        <taxon>Euteleostomi</taxon>
        <taxon>Mammalia</taxon>
        <taxon>Eutheria</taxon>
        <taxon>Euarchontoglires</taxon>
        <taxon>Glires</taxon>
        <taxon>Rodentia</taxon>
        <taxon>Myomorpha</taxon>
        <taxon>Muroidea</taxon>
        <taxon>Muridae</taxon>
        <taxon>Murinae</taxon>
        <taxon>Mus</taxon>
        <taxon>Mus</taxon>
    </lineage>
</organism>
<evidence type="ECO:0000313" key="2">
    <source>
        <dbReference type="Ensembl" id="ENSMUSP00000118285.2"/>
    </source>
</evidence>
<protein>
    <submittedName>
        <fullName evidence="2">Ataxia, cerebellar, Cayman type</fullName>
    </submittedName>
</protein>
<dbReference type="ProteomicsDB" id="326503"/>
<dbReference type="VEuPathDB" id="HostDB:ENSMUSG00000034958"/>
<gene>
    <name evidence="2 3" type="primary">Atcay</name>
</gene>
<feature type="region of interest" description="Disordered" evidence="1">
    <location>
        <begin position="56"/>
        <end position="94"/>
    </location>
</feature>
<evidence type="ECO:0000313" key="3">
    <source>
        <dbReference type="MGI" id="MGI:2448730"/>
    </source>
</evidence>
<keyword evidence="4" id="KW-1185">Reference proteome</keyword>
<accession>D6RIJ5</accession>